<keyword evidence="6" id="KW-0653">Protein transport</keyword>
<keyword evidence="3" id="KW-0963">Cytoplasm</keyword>
<keyword evidence="4" id="KW-0547">Nucleotide-binding</keyword>
<evidence type="ECO:0000256" key="1">
    <source>
        <dbReference type="ARBA" id="ARBA00004496"/>
    </source>
</evidence>
<keyword evidence="7" id="KW-1278">Translocase</keyword>
<evidence type="ECO:0000256" key="7">
    <source>
        <dbReference type="ARBA" id="ARBA00022967"/>
    </source>
</evidence>
<evidence type="ECO:0000313" key="10">
    <source>
        <dbReference type="Proteomes" id="UP000064029"/>
    </source>
</evidence>
<keyword evidence="5" id="KW-0067">ATP-binding</keyword>
<organism evidence="9 10">
    <name type="scientific">Burkholderia ubonensis</name>
    <dbReference type="NCBI Taxonomy" id="101571"/>
    <lineage>
        <taxon>Bacteria</taxon>
        <taxon>Pseudomonadati</taxon>
        <taxon>Pseudomonadota</taxon>
        <taxon>Betaproteobacteria</taxon>
        <taxon>Burkholderiales</taxon>
        <taxon>Burkholderiaceae</taxon>
        <taxon>Burkholderia</taxon>
        <taxon>Burkholderia cepacia complex</taxon>
    </lineage>
</organism>
<dbReference type="GO" id="GO:0005737">
    <property type="term" value="C:cytoplasm"/>
    <property type="evidence" value="ECO:0007669"/>
    <property type="project" value="UniProtKB-SubCell"/>
</dbReference>
<evidence type="ECO:0000256" key="4">
    <source>
        <dbReference type="ARBA" id="ARBA00022741"/>
    </source>
</evidence>
<evidence type="ECO:0000313" key="9">
    <source>
        <dbReference type="EMBL" id="KVG71139.1"/>
    </source>
</evidence>
<dbReference type="InterPro" id="IPR005714">
    <property type="entry name" value="ATPase_T3SS_FliI/YscN"/>
</dbReference>
<accession>A0A103RNT3</accession>
<feature type="domain" description="AAA+ ATPase" evidence="8">
    <location>
        <begin position="154"/>
        <end position="336"/>
    </location>
</feature>
<evidence type="ECO:0000256" key="3">
    <source>
        <dbReference type="ARBA" id="ARBA00022490"/>
    </source>
</evidence>
<dbReference type="SUPFAM" id="SSF52540">
    <property type="entry name" value="P-loop containing nucleoside triphosphate hydrolases"/>
    <property type="match status" value="1"/>
</dbReference>
<evidence type="ECO:0000256" key="5">
    <source>
        <dbReference type="ARBA" id="ARBA00022840"/>
    </source>
</evidence>
<dbReference type="AlphaFoldDB" id="A0A103RNT3"/>
<evidence type="ECO:0000256" key="6">
    <source>
        <dbReference type="ARBA" id="ARBA00022927"/>
    </source>
</evidence>
<sequence>MQERSEVLKRTISAISPVVRFGRVSDISGVAIRATGPLVALGSLCEIRGSVRIYAEVVRVSADGIVLMPFTRAHGLEIGAIVTVMDEGAVAGFGAHIVGRLVNAFGQPYDGTPVHNTVRVPLHGVVSGPLQRDSRSEQLVTGIRAIDCAVPLVIGQRIGVFAGSGVGKTTFIGEILRNVDADYTVLCLVGERGREAESFWSEGIPAQQRPRSTVVAATSDQPAVTRARAVNFALSIAEHFRNTGKHVLFILDSVSRFAMALREIGLSTGEPPTMRGYTPSVFAALPRVVERCGAIKGGGAITAVMTILAESDDVDDLMADTMRSLLDGHIVLSRRLAEQRHFPAVDLLKSVSRLSSCLERESMEALTRELLGDLARLDASRTLLESGLYQEGGNLDLDLAIRRRKSLSAFLQQGTGTCSSLDETRQALEVALK</sequence>
<dbReference type="Pfam" id="PF18269">
    <property type="entry name" value="T3SS_ATPase_C"/>
    <property type="match status" value="1"/>
</dbReference>
<dbReference type="PANTHER" id="PTHR15184">
    <property type="entry name" value="ATP SYNTHASE"/>
    <property type="match status" value="1"/>
</dbReference>
<dbReference type="InterPro" id="IPR003593">
    <property type="entry name" value="AAA+_ATPase"/>
</dbReference>
<dbReference type="GO" id="GO:0046933">
    <property type="term" value="F:proton-transporting ATP synthase activity, rotational mechanism"/>
    <property type="evidence" value="ECO:0007669"/>
    <property type="project" value="TreeGrafter"/>
</dbReference>
<dbReference type="InterPro" id="IPR000194">
    <property type="entry name" value="ATPase_F1/V1/A1_a/bsu_nucl-bd"/>
</dbReference>
<dbReference type="Proteomes" id="UP000064029">
    <property type="component" value="Unassembled WGS sequence"/>
</dbReference>
<dbReference type="GO" id="GO:0016887">
    <property type="term" value="F:ATP hydrolysis activity"/>
    <property type="evidence" value="ECO:0007669"/>
    <property type="project" value="InterPro"/>
</dbReference>
<dbReference type="GO" id="GO:0005524">
    <property type="term" value="F:ATP binding"/>
    <property type="evidence" value="ECO:0007669"/>
    <property type="project" value="UniProtKB-KW"/>
</dbReference>
<dbReference type="SMART" id="SM00382">
    <property type="entry name" value="AAA"/>
    <property type="match status" value="1"/>
</dbReference>
<comment type="caution">
    <text evidence="9">The sequence shown here is derived from an EMBL/GenBank/DDBJ whole genome shotgun (WGS) entry which is preliminary data.</text>
</comment>
<dbReference type="InterPro" id="IPR050053">
    <property type="entry name" value="ATPase_alpha/beta_chains"/>
</dbReference>
<evidence type="ECO:0000256" key="2">
    <source>
        <dbReference type="ARBA" id="ARBA00022448"/>
    </source>
</evidence>
<proteinExistence type="predicted"/>
<dbReference type="InterPro" id="IPR040627">
    <property type="entry name" value="T3SS_ATPase_C"/>
</dbReference>
<protein>
    <recommendedName>
        <fullName evidence="8">AAA+ ATPase domain-containing protein</fullName>
    </recommendedName>
</protein>
<dbReference type="GO" id="GO:0030254">
    <property type="term" value="P:protein secretion by the type III secretion system"/>
    <property type="evidence" value="ECO:0007669"/>
    <property type="project" value="InterPro"/>
</dbReference>
<keyword evidence="2" id="KW-0813">Transport</keyword>
<dbReference type="EMBL" id="LOXM01000073">
    <property type="protein sequence ID" value="KVG71139.1"/>
    <property type="molecule type" value="Genomic_DNA"/>
</dbReference>
<evidence type="ECO:0000259" key="8">
    <source>
        <dbReference type="SMART" id="SM00382"/>
    </source>
</evidence>
<comment type="subcellular location">
    <subcellularLocation>
        <location evidence="1">Cytoplasm</location>
    </subcellularLocation>
</comment>
<dbReference type="Pfam" id="PF00006">
    <property type="entry name" value="ATP-synt_ab"/>
    <property type="match status" value="1"/>
</dbReference>
<dbReference type="InterPro" id="IPR027417">
    <property type="entry name" value="P-loop_NTPase"/>
</dbReference>
<dbReference type="Gene3D" id="3.40.50.12240">
    <property type="match status" value="1"/>
</dbReference>
<reference evidence="9 10" key="1">
    <citation type="submission" date="2015-11" db="EMBL/GenBank/DDBJ databases">
        <title>Expanding the genomic diversity of Burkholderia species for the development of highly accurate diagnostics.</title>
        <authorList>
            <person name="Sahl J."/>
            <person name="Keim P."/>
            <person name="Wagner D."/>
        </authorList>
    </citation>
    <scope>NUCLEOTIDE SEQUENCE [LARGE SCALE GENOMIC DNA]</scope>
    <source>
        <strain evidence="9 10">MSMB2036</strain>
    </source>
</reference>
<gene>
    <name evidence="9" type="ORF">WJ33_21265</name>
</gene>
<dbReference type="PANTHER" id="PTHR15184:SF9">
    <property type="entry name" value="SPI-1 TYPE 3 SECRETION SYSTEM ATPASE"/>
    <property type="match status" value="1"/>
</dbReference>
<dbReference type="GO" id="GO:0030257">
    <property type="term" value="C:type III protein secretion system complex"/>
    <property type="evidence" value="ECO:0007669"/>
    <property type="project" value="InterPro"/>
</dbReference>
<dbReference type="NCBIfam" id="TIGR01026">
    <property type="entry name" value="fliI_yscN"/>
    <property type="match status" value="1"/>
</dbReference>
<name>A0A103RNT3_9BURK</name>